<evidence type="ECO:0000313" key="3">
    <source>
        <dbReference type="Proteomes" id="UP000198528"/>
    </source>
</evidence>
<evidence type="ECO:0000313" key="2">
    <source>
        <dbReference type="EMBL" id="SDC28637.1"/>
    </source>
</evidence>
<feature type="compositionally biased region" description="Low complexity" evidence="1">
    <location>
        <begin position="26"/>
        <end position="35"/>
    </location>
</feature>
<dbReference type="STRING" id="604330.SAMN04489857_1974"/>
<dbReference type="Proteomes" id="UP000198528">
    <property type="component" value="Unassembled WGS sequence"/>
</dbReference>
<sequence>MVPGMGKHSRSEAHYAQMASVNPVVPVVGGNQQPVEQRPAVQRAASQRPATGRNRTKAPTAADYGMPIQTERTPQQEPLSEEQEELLAWLKAMKFKRVKFGGVSEEDVWKKISELNRRYDACLRAERARYDALLESRGIKGWPHA</sequence>
<reference evidence="3" key="1">
    <citation type="submission" date="2016-10" db="EMBL/GenBank/DDBJ databases">
        <authorList>
            <person name="Varghese N."/>
            <person name="Submissions S."/>
        </authorList>
    </citation>
    <scope>NUCLEOTIDE SEQUENCE [LARGE SCALE GENOMIC DNA]</scope>
    <source>
        <strain evidence="3">DSM 22619</strain>
    </source>
</reference>
<gene>
    <name evidence="2" type="ORF">SAMN04487824_10772</name>
</gene>
<accession>A0A1G6KCI3</accession>
<feature type="region of interest" description="Disordered" evidence="1">
    <location>
        <begin position="26"/>
        <end position="82"/>
    </location>
</feature>
<proteinExistence type="predicted"/>
<dbReference type="EMBL" id="FMZL01000007">
    <property type="protein sequence ID" value="SDC28637.1"/>
    <property type="molecule type" value="Genomic_DNA"/>
</dbReference>
<name>A0A1G6KCI3_9ACTN</name>
<protein>
    <submittedName>
        <fullName evidence="2">Uncharacterized protein</fullName>
    </submittedName>
</protein>
<organism evidence="2 3">
    <name type="scientific">Parafannyhessea umbonata</name>
    <dbReference type="NCBI Taxonomy" id="604330"/>
    <lineage>
        <taxon>Bacteria</taxon>
        <taxon>Bacillati</taxon>
        <taxon>Actinomycetota</taxon>
        <taxon>Coriobacteriia</taxon>
        <taxon>Coriobacteriales</taxon>
        <taxon>Atopobiaceae</taxon>
        <taxon>Parafannyhessea</taxon>
    </lineage>
</organism>
<dbReference type="AlphaFoldDB" id="A0A1G6KCI3"/>
<evidence type="ECO:0000256" key="1">
    <source>
        <dbReference type="SAM" id="MobiDB-lite"/>
    </source>
</evidence>
<keyword evidence="3" id="KW-1185">Reference proteome</keyword>